<dbReference type="SMART" id="SM00382">
    <property type="entry name" value="AAA"/>
    <property type="match status" value="1"/>
</dbReference>
<dbReference type="AlphaFoldDB" id="A3MWG2"/>
<feature type="domain" description="ABC transporter" evidence="4">
    <location>
        <begin position="3"/>
        <end position="200"/>
    </location>
</feature>
<evidence type="ECO:0000256" key="3">
    <source>
        <dbReference type="ARBA" id="ARBA00022840"/>
    </source>
</evidence>
<dbReference type="InterPro" id="IPR003593">
    <property type="entry name" value="AAA+_ATPase"/>
</dbReference>
<reference evidence="5" key="1">
    <citation type="submission" date="2007-02" db="EMBL/GenBank/DDBJ databases">
        <title>Complete sequence of Pyrobaculum calidifontis JCM 11548.</title>
        <authorList>
            <consortium name="US DOE Joint Genome Institute"/>
            <person name="Copeland A."/>
            <person name="Lucas S."/>
            <person name="Lapidus A."/>
            <person name="Barry K."/>
            <person name="Glavina del Rio T."/>
            <person name="Dalin E."/>
            <person name="Tice H."/>
            <person name="Pitluck S."/>
            <person name="Chain P."/>
            <person name="Malfatti S."/>
            <person name="Shin M."/>
            <person name="Vergez L."/>
            <person name="Schmutz J."/>
            <person name="Larimer F."/>
            <person name="Land M."/>
            <person name="Hauser L."/>
            <person name="Kyrpides N."/>
            <person name="Mikhailova N."/>
            <person name="Cozen A.E."/>
            <person name="Fitz-Gibbon S.T."/>
            <person name="House C.H."/>
            <person name="Saltikov C."/>
            <person name="Lowe T.M."/>
            <person name="Richardson P."/>
        </authorList>
    </citation>
    <scope>NUCLEOTIDE SEQUENCE [LARGE SCALE GENOMIC DNA]</scope>
    <source>
        <strain evidence="5">JCM 11548</strain>
    </source>
</reference>
<evidence type="ECO:0000256" key="2">
    <source>
        <dbReference type="ARBA" id="ARBA00022741"/>
    </source>
</evidence>
<proteinExistence type="predicted"/>
<keyword evidence="1" id="KW-0813">Transport</keyword>
<gene>
    <name evidence="5" type="ordered locus">Pcal_1561</name>
</gene>
<dbReference type="GO" id="GO:0016887">
    <property type="term" value="F:ATP hydrolysis activity"/>
    <property type="evidence" value="ECO:0007669"/>
    <property type="project" value="InterPro"/>
</dbReference>
<dbReference type="SUPFAM" id="SSF52540">
    <property type="entry name" value="P-loop containing nucleoside triphosphate hydrolases"/>
    <property type="match status" value="1"/>
</dbReference>
<dbReference type="Pfam" id="PF00005">
    <property type="entry name" value="ABC_tran"/>
    <property type="match status" value="1"/>
</dbReference>
<dbReference type="GO" id="GO:0043190">
    <property type="term" value="C:ATP-binding cassette (ABC) transporter complex"/>
    <property type="evidence" value="ECO:0007669"/>
    <property type="project" value="TreeGrafter"/>
</dbReference>
<evidence type="ECO:0000313" key="5">
    <source>
        <dbReference type="EMBL" id="ABO08979.1"/>
    </source>
</evidence>
<keyword evidence="6" id="KW-1185">Reference proteome</keyword>
<dbReference type="HOGENOM" id="CLU_1346455_0_0_2"/>
<dbReference type="GO" id="GO:0005524">
    <property type="term" value="F:ATP binding"/>
    <property type="evidence" value="ECO:0007669"/>
    <property type="project" value="UniProtKB-KW"/>
</dbReference>
<dbReference type="STRING" id="410359.Pcal_1561"/>
<dbReference type="GeneID" id="4909058"/>
<dbReference type="eggNOG" id="arCOG00189">
    <property type="taxonomic scope" value="Archaea"/>
</dbReference>
<name>A3MWG2_PYRCJ</name>
<organism evidence="5 6">
    <name type="scientific">Pyrobaculum calidifontis (strain DSM 21063 / JCM 11548 / VA1)</name>
    <dbReference type="NCBI Taxonomy" id="410359"/>
    <lineage>
        <taxon>Archaea</taxon>
        <taxon>Thermoproteota</taxon>
        <taxon>Thermoprotei</taxon>
        <taxon>Thermoproteales</taxon>
        <taxon>Thermoproteaceae</taxon>
        <taxon>Pyrobaculum</taxon>
    </lineage>
</organism>
<dbReference type="InterPro" id="IPR003439">
    <property type="entry name" value="ABC_transporter-like_ATP-bd"/>
</dbReference>
<dbReference type="RefSeq" id="WP_011850237.1">
    <property type="nucleotide sequence ID" value="NC_009073.1"/>
</dbReference>
<dbReference type="KEGG" id="pcl:Pcal_1561"/>
<keyword evidence="3" id="KW-0067">ATP-binding</keyword>
<evidence type="ECO:0000259" key="4">
    <source>
        <dbReference type="PROSITE" id="PS50893"/>
    </source>
</evidence>
<dbReference type="OrthoDB" id="18209at2157"/>
<evidence type="ECO:0000256" key="1">
    <source>
        <dbReference type="ARBA" id="ARBA00022448"/>
    </source>
</evidence>
<dbReference type="InterPro" id="IPR050095">
    <property type="entry name" value="ECF_ABC_transporter_ATP-bd"/>
</dbReference>
<sequence>MAVVLRDVWVKLGGREVIRGATAEFNGQNQLVGPNGSGKTVLLYTIAGLVKPFRGEVKVSGTASIMFQDPDLHFFAGTVLENALVWSGGRSTEAEVAKLANDIGIGDVLHRSPFELNWGHRKLAAFLCALAKKPDVLLLDEPLEGLSPRFHIRVLTVAAEHSKTVIIATHMVVGRWKLYFVEDGRLYVGEEAKAKAVEHGYLQ</sequence>
<dbReference type="PROSITE" id="PS50893">
    <property type="entry name" value="ABC_TRANSPORTER_2"/>
    <property type="match status" value="1"/>
</dbReference>
<dbReference type="PANTHER" id="PTHR43553">
    <property type="entry name" value="HEAVY METAL TRANSPORTER"/>
    <property type="match status" value="1"/>
</dbReference>
<protein>
    <submittedName>
        <fullName evidence="5">ABC transporter related protein</fullName>
    </submittedName>
</protein>
<dbReference type="Proteomes" id="UP000001431">
    <property type="component" value="Chromosome"/>
</dbReference>
<dbReference type="InterPro" id="IPR027417">
    <property type="entry name" value="P-loop_NTPase"/>
</dbReference>
<evidence type="ECO:0000313" key="6">
    <source>
        <dbReference type="Proteomes" id="UP000001431"/>
    </source>
</evidence>
<dbReference type="GO" id="GO:0042626">
    <property type="term" value="F:ATPase-coupled transmembrane transporter activity"/>
    <property type="evidence" value="ECO:0007669"/>
    <property type="project" value="TreeGrafter"/>
</dbReference>
<keyword evidence="2" id="KW-0547">Nucleotide-binding</keyword>
<dbReference type="EMBL" id="CP000561">
    <property type="protein sequence ID" value="ABO08979.1"/>
    <property type="molecule type" value="Genomic_DNA"/>
</dbReference>
<accession>A3MWG2</accession>
<dbReference type="Gene3D" id="3.40.50.300">
    <property type="entry name" value="P-loop containing nucleotide triphosphate hydrolases"/>
    <property type="match status" value="1"/>
</dbReference>